<keyword evidence="2" id="KW-1185">Reference proteome</keyword>
<dbReference type="EMBL" id="KV448219">
    <property type="protein sequence ID" value="OAX40256.1"/>
    <property type="molecule type" value="Genomic_DNA"/>
</dbReference>
<accession>A0A1B7N5X1</accession>
<protein>
    <submittedName>
        <fullName evidence="1">Uncharacterized protein</fullName>
    </submittedName>
</protein>
<gene>
    <name evidence="1" type="ORF">K503DRAFT_798980</name>
</gene>
<proteinExistence type="predicted"/>
<evidence type="ECO:0000313" key="1">
    <source>
        <dbReference type="EMBL" id="OAX40256.1"/>
    </source>
</evidence>
<dbReference type="AlphaFoldDB" id="A0A1B7N5X1"/>
<name>A0A1B7N5X1_9AGAM</name>
<dbReference type="InParanoid" id="A0A1B7N5X1"/>
<dbReference type="OrthoDB" id="5987198at2759"/>
<organism evidence="1 2">
    <name type="scientific">Rhizopogon vinicolor AM-OR11-026</name>
    <dbReference type="NCBI Taxonomy" id="1314800"/>
    <lineage>
        <taxon>Eukaryota</taxon>
        <taxon>Fungi</taxon>
        <taxon>Dikarya</taxon>
        <taxon>Basidiomycota</taxon>
        <taxon>Agaricomycotina</taxon>
        <taxon>Agaricomycetes</taxon>
        <taxon>Agaricomycetidae</taxon>
        <taxon>Boletales</taxon>
        <taxon>Suillineae</taxon>
        <taxon>Rhizopogonaceae</taxon>
        <taxon>Rhizopogon</taxon>
    </lineage>
</organism>
<sequence>MAIIGYLLDVNFYNIFAALRFLSLLISALKADHLAQRPTVEEALVAWITICRVIDQGKYYSRLRRYEETLSEALLNSSLHAFKGIKGLVAS</sequence>
<evidence type="ECO:0000313" key="2">
    <source>
        <dbReference type="Proteomes" id="UP000092154"/>
    </source>
</evidence>
<reference evidence="1 2" key="1">
    <citation type="submission" date="2016-06" db="EMBL/GenBank/DDBJ databases">
        <title>Comparative genomics of the ectomycorrhizal sister species Rhizopogon vinicolor and Rhizopogon vesiculosus (Basidiomycota: Boletales) reveals a divergence of the mating type B locus.</title>
        <authorList>
            <consortium name="DOE Joint Genome Institute"/>
            <person name="Mujic A.B."/>
            <person name="Kuo A."/>
            <person name="Tritt A."/>
            <person name="Lipzen A."/>
            <person name="Chen C."/>
            <person name="Johnson J."/>
            <person name="Sharma A."/>
            <person name="Barry K."/>
            <person name="Grigoriev I.V."/>
            <person name="Spatafora J.W."/>
        </authorList>
    </citation>
    <scope>NUCLEOTIDE SEQUENCE [LARGE SCALE GENOMIC DNA]</scope>
    <source>
        <strain evidence="1 2">AM-OR11-026</strain>
    </source>
</reference>
<dbReference type="Proteomes" id="UP000092154">
    <property type="component" value="Unassembled WGS sequence"/>
</dbReference>